<dbReference type="KEGG" id="mhd:Marky_0863"/>
<proteinExistence type="predicted"/>
<evidence type="ECO:0000313" key="2">
    <source>
        <dbReference type="Proteomes" id="UP000007030"/>
    </source>
</evidence>
<accession>F2NP21</accession>
<organism evidence="1 2">
    <name type="scientific">Marinithermus hydrothermalis (strain DSM 14884 / JCM 11576 / T1)</name>
    <dbReference type="NCBI Taxonomy" id="869210"/>
    <lineage>
        <taxon>Bacteria</taxon>
        <taxon>Thermotogati</taxon>
        <taxon>Deinococcota</taxon>
        <taxon>Deinococci</taxon>
        <taxon>Thermales</taxon>
        <taxon>Thermaceae</taxon>
        <taxon>Marinithermus</taxon>
    </lineage>
</organism>
<keyword evidence="2" id="KW-1185">Reference proteome</keyword>
<name>F2NP21_MARHT</name>
<dbReference type="Proteomes" id="UP000007030">
    <property type="component" value="Chromosome"/>
</dbReference>
<dbReference type="STRING" id="869210.Marky_0863"/>
<evidence type="ECO:0000313" key="1">
    <source>
        <dbReference type="EMBL" id="AEB11609.1"/>
    </source>
</evidence>
<reference evidence="1 2" key="1">
    <citation type="journal article" date="2012" name="Stand. Genomic Sci.">
        <title>Complete genome sequence of the aerobic, heterotroph Marinithermus hydrothermalis type strain (T1(T)) from a deep-sea hydrothermal vent chimney.</title>
        <authorList>
            <person name="Copeland A."/>
            <person name="Gu W."/>
            <person name="Yasawong M."/>
            <person name="Lapidus A."/>
            <person name="Lucas S."/>
            <person name="Deshpande S."/>
            <person name="Pagani I."/>
            <person name="Tapia R."/>
            <person name="Cheng J.F."/>
            <person name="Goodwin L.A."/>
            <person name="Pitluck S."/>
            <person name="Liolios K."/>
            <person name="Ivanova N."/>
            <person name="Mavromatis K."/>
            <person name="Mikhailova N."/>
            <person name="Pati A."/>
            <person name="Chen A."/>
            <person name="Palaniappan K."/>
            <person name="Land M."/>
            <person name="Pan C."/>
            <person name="Brambilla E.M."/>
            <person name="Rohde M."/>
            <person name="Tindall B.J."/>
            <person name="Sikorski J."/>
            <person name="Goker M."/>
            <person name="Detter J.C."/>
            <person name="Bristow J."/>
            <person name="Eisen J.A."/>
            <person name="Markowitz V."/>
            <person name="Hugenholtz P."/>
            <person name="Kyrpides N.C."/>
            <person name="Klenk H.P."/>
            <person name="Woyke T."/>
        </authorList>
    </citation>
    <scope>NUCLEOTIDE SEQUENCE [LARGE SCALE GENOMIC DNA]</scope>
    <source>
        <strain evidence="2">DSM 14884 / JCM 11576 / T1</strain>
    </source>
</reference>
<sequence length="104" mass="11009">MPLVKRWEYGALVGLGVVALALLALPPLPARAVAAEDAGWAAPVLYIGESGHRSLPLVFTLPPLTVDAPVMGAPGLGARRVYRAPVLAEPRLYLRYGRLQQDGG</sequence>
<dbReference type="HOGENOM" id="CLU_2246767_0_0_0"/>
<dbReference type="EMBL" id="CP002630">
    <property type="protein sequence ID" value="AEB11609.1"/>
    <property type="molecule type" value="Genomic_DNA"/>
</dbReference>
<dbReference type="RefSeq" id="WP_013703659.1">
    <property type="nucleotide sequence ID" value="NC_015387.1"/>
</dbReference>
<dbReference type="AlphaFoldDB" id="F2NP21"/>
<gene>
    <name evidence="1" type="ordered locus">Marky_0863</name>
</gene>
<protein>
    <submittedName>
        <fullName evidence="1">Uncharacterized protein</fullName>
    </submittedName>
</protein>